<name>A0ABR8FN06_9NOST</name>
<reference evidence="1 2" key="1">
    <citation type="journal article" date="2020" name="ISME J.">
        <title>Comparative genomics reveals insights into cyanobacterial evolution and habitat adaptation.</title>
        <authorList>
            <person name="Chen M.Y."/>
            <person name="Teng W.K."/>
            <person name="Zhao L."/>
            <person name="Hu C.X."/>
            <person name="Zhou Y.K."/>
            <person name="Han B.P."/>
            <person name="Song L.R."/>
            <person name="Shu W.S."/>
        </authorList>
    </citation>
    <scope>NUCLEOTIDE SEQUENCE [LARGE SCALE GENOMIC DNA]</scope>
    <source>
        <strain evidence="1 2">FACHB-196</strain>
    </source>
</reference>
<comment type="caution">
    <text evidence="1">The sequence shown here is derived from an EMBL/GenBank/DDBJ whole genome shotgun (WGS) entry which is preliminary data.</text>
</comment>
<accession>A0ABR8FN06</accession>
<evidence type="ECO:0000313" key="2">
    <source>
        <dbReference type="Proteomes" id="UP000640531"/>
    </source>
</evidence>
<dbReference type="EMBL" id="JACJST010000035">
    <property type="protein sequence ID" value="MBD2571067.1"/>
    <property type="molecule type" value="Genomic_DNA"/>
</dbReference>
<keyword evidence="2" id="KW-1185">Reference proteome</keyword>
<sequence>MALPDGYKPWEHLQDMLRRDHNKLLARYFKDLGPNWEPEIGTTRGAIRTAVTIQDRDTSTITLIRLFYFYVVLGYAFRGLAPVFGVPSQQFQEAYELHPQIFLYFSQDRASVPDGLRPVEAEISFRVMGHTKESMTPAKALPFASRIAEEFTELNKGITFNKGKQIVSYADPKNGLKTLKIFALSQAEGVDVIKKVCKILLLPFSDDLIGLSDKPKKSSVTKPVGNEVVYGKSVKKKRWRPSAKVRFRFAYMVIDNREFPISLVDTTGRFPEAIITKYPT</sequence>
<proteinExistence type="predicted"/>
<dbReference type="Proteomes" id="UP000640531">
    <property type="component" value="Unassembled WGS sequence"/>
</dbReference>
<protein>
    <submittedName>
        <fullName evidence="1">Uncharacterized protein</fullName>
    </submittedName>
</protein>
<evidence type="ECO:0000313" key="1">
    <source>
        <dbReference type="EMBL" id="MBD2571067.1"/>
    </source>
</evidence>
<gene>
    <name evidence="1" type="ORF">H6G59_24875</name>
</gene>
<organism evidence="1 2">
    <name type="scientific">Anabaena lutea FACHB-196</name>
    <dbReference type="NCBI Taxonomy" id="2692881"/>
    <lineage>
        <taxon>Bacteria</taxon>
        <taxon>Bacillati</taxon>
        <taxon>Cyanobacteriota</taxon>
        <taxon>Cyanophyceae</taxon>
        <taxon>Nostocales</taxon>
        <taxon>Nostocaceae</taxon>
        <taxon>Anabaena</taxon>
    </lineage>
</organism>
<dbReference type="RefSeq" id="WP_190720140.1">
    <property type="nucleotide sequence ID" value="NZ_JACJST010000035.1"/>
</dbReference>